<dbReference type="EMBL" id="CADCUN010000298">
    <property type="protein sequence ID" value="CAA9412129.1"/>
    <property type="molecule type" value="Genomic_DNA"/>
</dbReference>
<reference evidence="1" key="1">
    <citation type="submission" date="2020-02" db="EMBL/GenBank/DDBJ databases">
        <authorList>
            <person name="Meier V. D."/>
        </authorList>
    </citation>
    <scope>NUCLEOTIDE SEQUENCE</scope>
    <source>
        <strain evidence="1">AVDCRST_MAG60</strain>
    </source>
</reference>
<gene>
    <name evidence="1" type="ORF">AVDCRST_MAG60-2714</name>
</gene>
<proteinExistence type="predicted"/>
<name>A0A6J4PCJ6_9ACTN</name>
<organism evidence="1">
    <name type="scientific">uncultured Nocardioides sp</name>
    <dbReference type="NCBI Taxonomy" id="198441"/>
    <lineage>
        <taxon>Bacteria</taxon>
        <taxon>Bacillati</taxon>
        <taxon>Actinomycetota</taxon>
        <taxon>Actinomycetes</taxon>
        <taxon>Propionibacteriales</taxon>
        <taxon>Nocardioidaceae</taxon>
        <taxon>Nocardioides</taxon>
        <taxon>environmental samples</taxon>
    </lineage>
</organism>
<dbReference type="AlphaFoldDB" id="A0A6J4PCJ6"/>
<sequence length="40" mass="4625">MPTTVARFGSRLYLPNARFGDKNPTTIDYWVTQVRAKPKK</sequence>
<protein>
    <submittedName>
        <fullName evidence="1">Uncharacterized protein</fullName>
    </submittedName>
</protein>
<accession>A0A6J4PCJ6</accession>
<evidence type="ECO:0000313" key="1">
    <source>
        <dbReference type="EMBL" id="CAA9412129.1"/>
    </source>
</evidence>